<dbReference type="InterPro" id="IPR005135">
    <property type="entry name" value="Endo/exonuclease/phosphatase"/>
</dbReference>
<dbReference type="Pfam" id="PF00932">
    <property type="entry name" value="LTD"/>
    <property type="match status" value="1"/>
</dbReference>
<organism evidence="5 6">
    <name type="scientific">Arthrobacter humicola</name>
    <dbReference type="NCBI Taxonomy" id="409291"/>
    <lineage>
        <taxon>Bacteria</taxon>
        <taxon>Bacillati</taxon>
        <taxon>Actinomycetota</taxon>
        <taxon>Actinomycetes</taxon>
        <taxon>Micrococcales</taxon>
        <taxon>Micrococcaceae</taxon>
        <taxon>Arthrobacter</taxon>
    </lineage>
</organism>
<dbReference type="SUPFAM" id="SSF74853">
    <property type="entry name" value="Lamin A/C globular tail domain"/>
    <property type="match status" value="1"/>
</dbReference>
<dbReference type="Proteomes" id="UP001500102">
    <property type="component" value="Unassembled WGS sequence"/>
</dbReference>
<feature type="region of interest" description="Disordered" evidence="2">
    <location>
        <begin position="217"/>
        <end position="241"/>
    </location>
</feature>
<proteinExistence type="predicted"/>
<comment type="caution">
    <text evidence="5">The sequence shown here is derived from an EMBL/GenBank/DDBJ whole genome shotgun (WGS) entry which is preliminary data.</text>
</comment>
<feature type="region of interest" description="Disordered" evidence="2">
    <location>
        <begin position="180"/>
        <end position="204"/>
    </location>
</feature>
<feature type="compositionally biased region" description="Pro residues" evidence="2">
    <location>
        <begin position="227"/>
        <end position="237"/>
    </location>
</feature>
<dbReference type="Gene3D" id="3.60.21.10">
    <property type="match status" value="1"/>
</dbReference>
<dbReference type="Gene3D" id="3.60.10.10">
    <property type="entry name" value="Endonuclease/exonuclease/phosphatase"/>
    <property type="match status" value="1"/>
</dbReference>
<dbReference type="GO" id="GO:0004519">
    <property type="term" value="F:endonuclease activity"/>
    <property type="evidence" value="ECO:0007669"/>
    <property type="project" value="UniProtKB-KW"/>
</dbReference>
<protein>
    <submittedName>
        <fullName evidence="5">ExeM/NucH family extracellular endonuclease</fullName>
    </submittedName>
</protein>
<dbReference type="InterPro" id="IPR036415">
    <property type="entry name" value="Lamin_tail_dom_sf"/>
</dbReference>
<dbReference type="InterPro" id="IPR029052">
    <property type="entry name" value="Metallo-depent_PP-like"/>
</dbReference>
<dbReference type="EMBL" id="BAAAQB010000012">
    <property type="protein sequence ID" value="GAA2130248.1"/>
    <property type="molecule type" value="Genomic_DNA"/>
</dbReference>
<dbReference type="InterPro" id="IPR036907">
    <property type="entry name" value="5'-Nucleotdase_C_sf"/>
</dbReference>
<dbReference type="PROSITE" id="PS51841">
    <property type="entry name" value="LTD"/>
    <property type="match status" value="1"/>
</dbReference>
<accession>A0ABN2YNX9</accession>
<keyword evidence="5" id="KW-0378">Hydrolase</keyword>
<keyword evidence="6" id="KW-1185">Reference proteome</keyword>
<dbReference type="SUPFAM" id="SSF56300">
    <property type="entry name" value="Metallo-dependent phosphatases"/>
    <property type="match status" value="1"/>
</dbReference>
<evidence type="ECO:0000313" key="5">
    <source>
        <dbReference type="EMBL" id="GAA2130248.1"/>
    </source>
</evidence>
<keyword evidence="5" id="KW-0255">Endonuclease</keyword>
<evidence type="ECO:0000256" key="2">
    <source>
        <dbReference type="SAM" id="MobiDB-lite"/>
    </source>
</evidence>
<dbReference type="InterPro" id="IPR001322">
    <property type="entry name" value="Lamin_tail_dom"/>
</dbReference>
<keyword evidence="1 3" id="KW-0732">Signal</keyword>
<dbReference type="InterPro" id="IPR036691">
    <property type="entry name" value="Endo/exonu/phosph_ase_sf"/>
</dbReference>
<dbReference type="InterPro" id="IPR006179">
    <property type="entry name" value="5_nucleotidase/apyrase"/>
</dbReference>
<dbReference type="PANTHER" id="PTHR42834:SF1">
    <property type="entry name" value="ENDONUCLEASE_EXONUCLEASE_PHOSPHATASE FAMILY PROTEIN (AFU_ORTHOLOGUE AFUA_3G09210)"/>
    <property type="match status" value="1"/>
</dbReference>
<gene>
    <name evidence="5" type="ORF">GCM10009825_11110</name>
</gene>
<dbReference type="Pfam" id="PF02872">
    <property type="entry name" value="5_nucleotid_C"/>
    <property type="match status" value="1"/>
</dbReference>
<feature type="chain" id="PRO_5045588171" evidence="3">
    <location>
        <begin position="31"/>
        <end position="1518"/>
    </location>
</feature>
<dbReference type="InterPro" id="IPR008334">
    <property type="entry name" value="5'-Nucleotdase_C"/>
</dbReference>
<evidence type="ECO:0000256" key="1">
    <source>
        <dbReference type="ARBA" id="ARBA00022729"/>
    </source>
</evidence>
<feature type="signal peptide" evidence="3">
    <location>
        <begin position="1"/>
        <end position="30"/>
    </location>
</feature>
<feature type="domain" description="LTD" evidence="4">
    <location>
        <begin position="31"/>
        <end position="172"/>
    </location>
</feature>
<dbReference type="CDD" id="cd10283">
    <property type="entry name" value="MnuA_DNase1-like"/>
    <property type="match status" value="1"/>
</dbReference>
<dbReference type="PANTHER" id="PTHR42834">
    <property type="entry name" value="ENDONUCLEASE/EXONUCLEASE/PHOSPHATASE FAMILY PROTEIN (AFU_ORTHOLOGUE AFUA_3G09210)"/>
    <property type="match status" value="1"/>
</dbReference>
<dbReference type="PRINTS" id="PR01607">
    <property type="entry name" value="APYRASEFAMLY"/>
</dbReference>
<dbReference type="Pfam" id="PF03372">
    <property type="entry name" value="Exo_endo_phos"/>
    <property type="match status" value="1"/>
</dbReference>
<sequence length="1518" mass="156269">MKQTPWKSVLGTALSAALIAAPLAAAPAYAVEASPAATGTSPVVINEAYLSGGSTGAAFKNKFVELYNSSDAPVSVDGWSLQYRSATGTGAPSSVAALSGSIPAQGYYLLKGGSNGTAGADLPAADATATGFNPAGGGGTIVLAKQSTALNPLLTGSVIEPANVADVLGYGTSNTFETQAAAAPSGNTDVKSLNRSNGADTNNNSADLALNAAITPKAANGTADPGPVDPPADPGTPPATKTIAEIQGTGAASPLAGSTVTTRGRVTATFPTGGFAGYYVQTAGTGGDLTPANHTASDAVFVYSPSTVDSVRIGDYVELTGAVSEFFGMTQLTVAAAADLKKLTEAAPEVKATGFALPADEAFRESLEGMLLTPQGPVTVADNFSLNQYGEIGLAGGTTALEQPTAVAPFGSAEYTAAVAANAARGIKLDDGATTNFLKDAATKAQLLPYLTTDDHVRVGAPVTFKTNVVLSYANNVWKFQPLTQLTAANADTVQPASFGATRADSPAAVGGNLKLASFNVLNYFPTTGDTISGCKFYNDRAGNPITVSGGCDVRGAANAENFKRQQDKIVAAISKSGADVVTLMEVENSAQFGKNRDDALAKLVDALNIATPGIWDYVRTPANAPPLADEDMIRTAFIFKKATAEPVGESIIHNDTVAFASARKPLAQVFKPVGASDDKKFIAIANHFKSKGSAATPEDTDKGQGASNLARTAQAKSLLAFSDELQKSKGTDKVFLIGDFNSYAKEDPINVLTGAGYVNQDEKAKNADGSAKHSYLFGGLVGSLDHILASPAANAAVTGADIWNINSVESVALEYSRYNNNVTDYYTPDQFRASDHDPVVVGLNLPVTPASVELNFLGINDFHGRIDSNTVFFAGTIEKLRAAAVPGATAFISAGDNIGASLFASATAKDQPTIDVLNALDLRTSAVGNHEFDGGWADLRDRVSAGGTNAKFPYLGANVYAKGTTTPVLPEYTVLDMNGVKVAVIGTVTQEVPSLVTPSGIADLEFGDPVDAINRVAAKIKADKLADVIIVENHDGAGSGAPEGATLEQEVAAGGPFAKMVQKVTPDVAAIFNGHTHKQYAWDAPVLDSAGQPTGRTRPIVQTGNYGEFIGQIQLTVDTKTMSVTGYKAGNVQRTTSAAQPAADLVAQYPRVAAVKTIVDKALADAAVVGNQPVGKVTADITTAFGGSPAVRDDRASESTLGNLVADSLVDALKAPELGAAEIGVVNPGGLRNELYYAPDGTITYAEANAVLPFVNNLWTTSLTGAQFKTLLEQQWQTNPDGTVPSRAYQQLGLSKNVNYTYDAARAAGDRITSIRVNGVLVDPAKSYRIGTFNFLATGGDNFRIFKEGAGTKDSGLVDRDAWIKYLQTHNPVSPDFARRSVAVVNTTAAEVKSGESVTLAVSKLDLTSLGSPLNTSLRVEFTDAAGAVTSLGSVPVSAGAATVDVKVPAAAAAGTGTLVLTAVESGTVVKTAVLIAASTPVPPKCVPPVKPTRPADVVGQVNYGTAMAAYRKCLKG</sequence>
<dbReference type="SUPFAM" id="SSF55816">
    <property type="entry name" value="5'-nucleotidase (syn. UDP-sugar hydrolase), C-terminal domain"/>
    <property type="match status" value="1"/>
</dbReference>
<reference evidence="5 6" key="1">
    <citation type="journal article" date="2019" name="Int. J. Syst. Evol. Microbiol.">
        <title>The Global Catalogue of Microorganisms (GCM) 10K type strain sequencing project: providing services to taxonomists for standard genome sequencing and annotation.</title>
        <authorList>
            <consortium name="The Broad Institute Genomics Platform"/>
            <consortium name="The Broad Institute Genome Sequencing Center for Infectious Disease"/>
            <person name="Wu L."/>
            <person name="Ma J."/>
        </authorList>
    </citation>
    <scope>NUCLEOTIDE SEQUENCE [LARGE SCALE GENOMIC DNA]</scope>
    <source>
        <strain evidence="5 6">JCM 15921</strain>
    </source>
</reference>
<dbReference type="NCBIfam" id="NF033681">
    <property type="entry name" value="ExeM_NucH_DNase"/>
    <property type="match status" value="1"/>
</dbReference>
<evidence type="ECO:0000256" key="3">
    <source>
        <dbReference type="SAM" id="SignalP"/>
    </source>
</evidence>
<dbReference type="Pfam" id="PF00149">
    <property type="entry name" value="Metallophos"/>
    <property type="match status" value="1"/>
</dbReference>
<dbReference type="Gene3D" id="3.90.780.10">
    <property type="entry name" value="5'-Nucleotidase, C-terminal domain"/>
    <property type="match status" value="1"/>
</dbReference>
<evidence type="ECO:0000313" key="6">
    <source>
        <dbReference type="Proteomes" id="UP001500102"/>
    </source>
</evidence>
<dbReference type="SUPFAM" id="SSF56219">
    <property type="entry name" value="DNase I-like"/>
    <property type="match status" value="1"/>
</dbReference>
<keyword evidence="5" id="KW-0540">Nuclease</keyword>
<feature type="compositionally biased region" description="Polar residues" evidence="2">
    <location>
        <begin position="185"/>
        <end position="198"/>
    </location>
</feature>
<evidence type="ECO:0000259" key="4">
    <source>
        <dbReference type="PROSITE" id="PS51841"/>
    </source>
</evidence>
<dbReference type="RefSeq" id="WP_344363020.1">
    <property type="nucleotide sequence ID" value="NZ_BAAAQB010000012.1"/>
</dbReference>
<dbReference type="InterPro" id="IPR047971">
    <property type="entry name" value="ExeM-like"/>
</dbReference>
<dbReference type="InterPro" id="IPR004843">
    <property type="entry name" value="Calcineurin-like_PHP"/>
</dbReference>
<name>A0ABN2YNX9_9MICC</name>
<dbReference type="CDD" id="cd04486">
    <property type="entry name" value="YhcR_OBF_like"/>
    <property type="match status" value="1"/>
</dbReference>